<dbReference type="EMBL" id="JBHSAP010000009">
    <property type="protein sequence ID" value="MFC4076817.1"/>
    <property type="molecule type" value="Genomic_DNA"/>
</dbReference>
<dbReference type="InterPro" id="IPR050266">
    <property type="entry name" value="AB_hydrolase_sf"/>
</dbReference>
<evidence type="ECO:0000313" key="4">
    <source>
        <dbReference type="Proteomes" id="UP001595843"/>
    </source>
</evidence>
<protein>
    <submittedName>
        <fullName evidence="3">Alpha/beta fold hydrolase</fullName>
    </submittedName>
</protein>
<gene>
    <name evidence="3" type="ORF">ACFOUO_08335</name>
</gene>
<evidence type="ECO:0000259" key="2">
    <source>
        <dbReference type="Pfam" id="PF00561"/>
    </source>
</evidence>
<keyword evidence="1 3" id="KW-0378">Hydrolase</keyword>
<dbReference type="PRINTS" id="PR00111">
    <property type="entry name" value="ABHYDROLASE"/>
</dbReference>
<accession>A0ABV8JD09</accession>
<name>A0ABV8JD09_9BACL</name>
<dbReference type="Pfam" id="PF00561">
    <property type="entry name" value="Abhydrolase_1"/>
    <property type="match status" value="1"/>
</dbReference>
<organism evidence="3 4">
    <name type="scientific">Salinithrix halophila</name>
    <dbReference type="NCBI Taxonomy" id="1485204"/>
    <lineage>
        <taxon>Bacteria</taxon>
        <taxon>Bacillati</taxon>
        <taxon>Bacillota</taxon>
        <taxon>Bacilli</taxon>
        <taxon>Bacillales</taxon>
        <taxon>Thermoactinomycetaceae</taxon>
        <taxon>Salinithrix</taxon>
    </lineage>
</organism>
<dbReference type="SUPFAM" id="SSF53474">
    <property type="entry name" value="alpha/beta-Hydrolases"/>
    <property type="match status" value="1"/>
</dbReference>
<sequence length="276" mass="31617">MISPHSHPSLHCRFFGAGPAVLFLHGIGTGWRLWKPQIPAFSPFFRMILPDLRGHGLSPPLPRDFTYDMMADDLAILLDEANIKKAHVVGLSMGAIVAQCFTLRYPERVDRLVLADGYCDMPDRFTAFCMHSSTPLCYLLPWSLIQWLAIHIHRGDDREARLTKEVLKDSLTIDKKTFLRLKKKFPPDLSPLLHRIHVPTMILGGEGLEVEKRGSLMLHRRIIHSRLAFFHHAFDPLNTMAQDSFDSLVLDFLQGRPMKRYPGVQFKLRQETGRDT</sequence>
<proteinExistence type="predicted"/>
<dbReference type="Proteomes" id="UP001595843">
    <property type="component" value="Unassembled WGS sequence"/>
</dbReference>
<feature type="domain" description="AB hydrolase-1" evidence="2">
    <location>
        <begin position="19"/>
        <end position="121"/>
    </location>
</feature>
<dbReference type="GO" id="GO:0016787">
    <property type="term" value="F:hydrolase activity"/>
    <property type="evidence" value="ECO:0007669"/>
    <property type="project" value="UniProtKB-KW"/>
</dbReference>
<dbReference type="InterPro" id="IPR029058">
    <property type="entry name" value="AB_hydrolase_fold"/>
</dbReference>
<dbReference type="Gene3D" id="3.40.50.1820">
    <property type="entry name" value="alpha/beta hydrolase"/>
    <property type="match status" value="1"/>
</dbReference>
<evidence type="ECO:0000313" key="3">
    <source>
        <dbReference type="EMBL" id="MFC4076817.1"/>
    </source>
</evidence>
<comment type="caution">
    <text evidence="3">The sequence shown here is derived from an EMBL/GenBank/DDBJ whole genome shotgun (WGS) entry which is preliminary data.</text>
</comment>
<keyword evidence="4" id="KW-1185">Reference proteome</keyword>
<dbReference type="InterPro" id="IPR000073">
    <property type="entry name" value="AB_hydrolase_1"/>
</dbReference>
<evidence type="ECO:0000256" key="1">
    <source>
        <dbReference type="ARBA" id="ARBA00022801"/>
    </source>
</evidence>
<dbReference type="PANTHER" id="PTHR43798">
    <property type="entry name" value="MONOACYLGLYCEROL LIPASE"/>
    <property type="match status" value="1"/>
</dbReference>
<dbReference type="RefSeq" id="WP_380704102.1">
    <property type="nucleotide sequence ID" value="NZ_JBHSAP010000009.1"/>
</dbReference>
<dbReference type="PANTHER" id="PTHR43798:SF31">
    <property type="entry name" value="AB HYDROLASE SUPERFAMILY PROTEIN YCLE"/>
    <property type="match status" value="1"/>
</dbReference>
<reference evidence="4" key="1">
    <citation type="journal article" date="2019" name="Int. J. Syst. Evol. Microbiol.">
        <title>The Global Catalogue of Microorganisms (GCM) 10K type strain sequencing project: providing services to taxonomists for standard genome sequencing and annotation.</title>
        <authorList>
            <consortium name="The Broad Institute Genomics Platform"/>
            <consortium name="The Broad Institute Genome Sequencing Center for Infectious Disease"/>
            <person name="Wu L."/>
            <person name="Ma J."/>
        </authorList>
    </citation>
    <scope>NUCLEOTIDE SEQUENCE [LARGE SCALE GENOMIC DNA]</scope>
    <source>
        <strain evidence="4">IBRC-M 10813</strain>
    </source>
</reference>